<dbReference type="InterPro" id="IPR013320">
    <property type="entry name" value="ConA-like_dom_sf"/>
</dbReference>
<evidence type="ECO:0000256" key="1">
    <source>
        <dbReference type="ARBA" id="ARBA00022734"/>
    </source>
</evidence>
<organism evidence="5 6">
    <name type="scientific">Elysia crispata</name>
    <name type="common">lettuce slug</name>
    <dbReference type="NCBI Taxonomy" id="231223"/>
    <lineage>
        <taxon>Eukaryota</taxon>
        <taxon>Metazoa</taxon>
        <taxon>Spiralia</taxon>
        <taxon>Lophotrochozoa</taxon>
        <taxon>Mollusca</taxon>
        <taxon>Gastropoda</taxon>
        <taxon>Heterobranchia</taxon>
        <taxon>Euthyneura</taxon>
        <taxon>Panpulmonata</taxon>
        <taxon>Sacoglossa</taxon>
        <taxon>Placobranchoidea</taxon>
        <taxon>Plakobranchidae</taxon>
        <taxon>Elysia</taxon>
    </lineage>
</organism>
<dbReference type="PROSITE" id="PS51304">
    <property type="entry name" value="GALECTIN"/>
    <property type="match status" value="2"/>
</dbReference>
<evidence type="ECO:0000256" key="3">
    <source>
        <dbReference type="RuleBase" id="RU102079"/>
    </source>
</evidence>
<dbReference type="GO" id="GO:0016936">
    <property type="term" value="F:galactoside binding"/>
    <property type="evidence" value="ECO:0007669"/>
    <property type="project" value="TreeGrafter"/>
</dbReference>
<proteinExistence type="predicted"/>
<feature type="domain" description="Galectin" evidence="4">
    <location>
        <begin position="196"/>
        <end position="324"/>
    </location>
</feature>
<sequence>MDSFEEDGASGRAPEINLSYLIKITASAQEKDLATLQLTVEETEEKSIHLIMGNNIQTPFSSYVNGGIRDGMSVTINGRLGHGDGSFSINLCSAYSKDAGDVALHFNPRLNQGNVVRNHKQGGGWGAEETAGGFPFRKDRNFVFTVTAKSHGFYIEVDGRHFCDFTHRMSMGAVQYLTIEGDVRINNINFKHPLPYSAPVPGGLRNGSVITINGKVENHFNNFAVNLSSAPGKHGDIALHFNPRHNDGNVVRNHLQGSWGAEETAGGMPFRRGQSFQIQIRVDGSGYRVFVNGGHFCDFTHRMSERSVQYVFIEGDIELYSVDM</sequence>
<dbReference type="Pfam" id="PF00337">
    <property type="entry name" value="Gal-bind_lectin"/>
    <property type="match status" value="2"/>
</dbReference>
<keyword evidence="6" id="KW-1185">Reference proteome</keyword>
<dbReference type="SMART" id="SM00908">
    <property type="entry name" value="Gal-bind_lectin"/>
    <property type="match status" value="2"/>
</dbReference>
<dbReference type="FunFam" id="2.60.120.200:FF:000124">
    <property type="entry name" value="Galectin-4"/>
    <property type="match status" value="2"/>
</dbReference>
<protein>
    <recommendedName>
        <fullName evidence="3">Galectin</fullName>
    </recommendedName>
</protein>
<evidence type="ECO:0000313" key="6">
    <source>
        <dbReference type="Proteomes" id="UP001283361"/>
    </source>
</evidence>
<dbReference type="InterPro" id="IPR044156">
    <property type="entry name" value="Galectin-like"/>
</dbReference>
<dbReference type="SMART" id="SM00276">
    <property type="entry name" value="GLECT"/>
    <property type="match status" value="2"/>
</dbReference>
<dbReference type="AlphaFoldDB" id="A0AAE0YNL3"/>
<dbReference type="GO" id="GO:0030246">
    <property type="term" value="F:carbohydrate binding"/>
    <property type="evidence" value="ECO:0007669"/>
    <property type="project" value="UniProtKB-UniRule"/>
</dbReference>
<dbReference type="SUPFAM" id="SSF49899">
    <property type="entry name" value="Concanavalin A-like lectins/glucanases"/>
    <property type="match status" value="2"/>
</dbReference>
<keyword evidence="2" id="KW-0677">Repeat</keyword>
<reference evidence="5" key="1">
    <citation type="journal article" date="2023" name="G3 (Bethesda)">
        <title>A reference genome for the long-term kleptoplast-retaining sea slug Elysia crispata morphotype clarki.</title>
        <authorList>
            <person name="Eastman K.E."/>
            <person name="Pendleton A.L."/>
            <person name="Shaikh M.A."/>
            <person name="Suttiyut T."/>
            <person name="Ogas R."/>
            <person name="Tomko P."/>
            <person name="Gavelis G."/>
            <person name="Widhalm J.R."/>
            <person name="Wisecaver J.H."/>
        </authorList>
    </citation>
    <scope>NUCLEOTIDE SEQUENCE</scope>
    <source>
        <strain evidence="5">ECLA1</strain>
    </source>
</reference>
<dbReference type="EMBL" id="JAWDGP010005812">
    <property type="protein sequence ID" value="KAK3751625.1"/>
    <property type="molecule type" value="Genomic_DNA"/>
</dbReference>
<evidence type="ECO:0000313" key="5">
    <source>
        <dbReference type="EMBL" id="KAK3751625.1"/>
    </source>
</evidence>
<dbReference type="InterPro" id="IPR001079">
    <property type="entry name" value="Galectin_CRD"/>
</dbReference>
<evidence type="ECO:0000259" key="4">
    <source>
        <dbReference type="PROSITE" id="PS51304"/>
    </source>
</evidence>
<feature type="domain" description="Galectin" evidence="4">
    <location>
        <begin position="60"/>
        <end position="191"/>
    </location>
</feature>
<name>A0AAE0YNL3_9GAST</name>
<dbReference type="CDD" id="cd00070">
    <property type="entry name" value="GLECT"/>
    <property type="match status" value="2"/>
</dbReference>
<dbReference type="Proteomes" id="UP001283361">
    <property type="component" value="Unassembled WGS sequence"/>
</dbReference>
<accession>A0AAE0YNL3</accession>
<dbReference type="PANTHER" id="PTHR11346:SF176">
    <property type="entry name" value="32 KDA BETA-GALACTOSIDE-BINDING LECTIN LEC-3"/>
    <property type="match status" value="1"/>
</dbReference>
<keyword evidence="1 3" id="KW-0430">Lectin</keyword>
<gene>
    <name evidence="5" type="ORF">RRG08_012686</name>
</gene>
<dbReference type="Gene3D" id="2.60.120.200">
    <property type="match status" value="2"/>
</dbReference>
<comment type="caution">
    <text evidence="5">The sequence shown here is derived from an EMBL/GenBank/DDBJ whole genome shotgun (WGS) entry which is preliminary data.</text>
</comment>
<dbReference type="PANTHER" id="PTHR11346">
    <property type="entry name" value="GALECTIN"/>
    <property type="match status" value="1"/>
</dbReference>
<evidence type="ECO:0000256" key="2">
    <source>
        <dbReference type="ARBA" id="ARBA00022737"/>
    </source>
</evidence>